<evidence type="ECO:0000256" key="1">
    <source>
        <dbReference type="SAM" id="MobiDB-lite"/>
    </source>
</evidence>
<evidence type="ECO:0000313" key="2">
    <source>
        <dbReference type="EMBL" id="CAG6399251.1"/>
    </source>
</evidence>
<dbReference type="InterPro" id="IPR011009">
    <property type="entry name" value="Kinase-like_dom_sf"/>
</dbReference>
<accession>A0A9W4GWG8</accession>
<comment type="caution">
    <text evidence="2">The sequence shown here is derived from an EMBL/GenBank/DDBJ whole genome shotgun (WGS) entry which is preliminary data.</text>
</comment>
<keyword evidence="2" id="KW-0418">Kinase</keyword>
<sequence length="359" mass="38708">MRVPEAAKARDMSRRSRLTTHGAVSTALALHSDRALRDAVEAAAPLGSGIGGSTALLDVGGTEVFVKLVTLTERETRPESARSTANIHGVPAICHYGFGSSPGFGAWRELAVHTMTTDWVLAGHCAGFPLMYHWRVLPGTAPAAVPAELADVDSVVAYWGGDEAVRRLIGERGGATASLALFLEYIPENLKDWLPPRLAAGGRTADRACTMVARELAALTSFMNSRGLLHFDAHFGNILTDGRRLYATDFGLALSSRFELAEEEAAFFARHQAYDRGYTVTSLVHRLIAALYEPREAEHDALLRAFAAGARPTGIPAQPAAFIARHAPLAAVLTDFRRTLQQDARTPYPVESVRRLEGG</sequence>
<dbReference type="GO" id="GO:0016301">
    <property type="term" value="F:kinase activity"/>
    <property type="evidence" value="ECO:0007669"/>
    <property type="project" value="UniProtKB-KW"/>
</dbReference>
<feature type="region of interest" description="Disordered" evidence="1">
    <location>
        <begin position="1"/>
        <end position="20"/>
    </location>
</feature>
<evidence type="ECO:0000313" key="3">
    <source>
        <dbReference type="Proteomes" id="UP001152519"/>
    </source>
</evidence>
<dbReference type="Proteomes" id="UP001152519">
    <property type="component" value="Unassembled WGS sequence"/>
</dbReference>
<reference evidence="2" key="1">
    <citation type="submission" date="2021-05" db="EMBL/GenBank/DDBJ databases">
        <authorList>
            <person name="Arsene-Ploetze F."/>
        </authorList>
    </citation>
    <scope>NUCLEOTIDE SEQUENCE</scope>
    <source>
        <strain evidence="2">DSM 42138</strain>
    </source>
</reference>
<keyword evidence="2" id="KW-0808">Transferase</keyword>
<dbReference type="SUPFAM" id="SSF56112">
    <property type="entry name" value="Protein kinase-like (PK-like)"/>
    <property type="match status" value="2"/>
</dbReference>
<keyword evidence="3" id="KW-1185">Reference proteome</keyword>
<dbReference type="Gene3D" id="1.10.510.10">
    <property type="entry name" value="Transferase(Phosphotransferase) domain 1"/>
    <property type="match status" value="1"/>
</dbReference>
<proteinExistence type="predicted"/>
<organism evidence="2 3">
    <name type="scientific">Actinacidiphila cocklensis</name>
    <dbReference type="NCBI Taxonomy" id="887465"/>
    <lineage>
        <taxon>Bacteria</taxon>
        <taxon>Bacillati</taxon>
        <taxon>Actinomycetota</taxon>
        <taxon>Actinomycetes</taxon>
        <taxon>Kitasatosporales</taxon>
        <taxon>Streptomycetaceae</taxon>
        <taxon>Actinacidiphila</taxon>
    </lineage>
</organism>
<feature type="compositionally biased region" description="Basic and acidic residues" evidence="1">
    <location>
        <begin position="1"/>
        <end position="14"/>
    </location>
</feature>
<dbReference type="AlphaFoldDB" id="A0A9W4GWG8"/>
<dbReference type="EMBL" id="CAJSLV010000125">
    <property type="protein sequence ID" value="CAG6399251.1"/>
    <property type="molecule type" value="Genomic_DNA"/>
</dbReference>
<protein>
    <submittedName>
        <fullName evidence="2">Protein kinase domain-containing protein</fullName>
    </submittedName>
</protein>
<name>A0A9W4GWG8_9ACTN</name>
<gene>
    <name evidence="2" type="ORF">SCOCK_90008</name>
</gene>